<keyword evidence="1" id="KW-0808">Transferase</keyword>
<keyword evidence="2" id="KW-0479">Metal-binding</keyword>
<dbReference type="GO" id="GO:0005829">
    <property type="term" value="C:cytosol"/>
    <property type="evidence" value="ECO:0007669"/>
    <property type="project" value="TreeGrafter"/>
</dbReference>
<evidence type="ECO:0000313" key="11">
    <source>
        <dbReference type="EMBL" id="CAB4795453.1"/>
    </source>
</evidence>
<dbReference type="CDD" id="cd01174">
    <property type="entry name" value="ribokinase"/>
    <property type="match status" value="1"/>
</dbReference>
<sequence>MAIDSSFDVVVVGSANLDLVARTHRLPKPGETVTGSNYFEFCGGKGANQAIAASRAGARTAFMGALGNDHAGETLRAAFKNDDVDISAVQVVSEPTGRALIGVSDDGENSIIVVPGANHAITIGDIERNAKIITSAKVLLCQLEVPLEVVQRAFELAGKNAIRILNPAPAQSLSKELMQLVDVIIPNEHEIKLLGGSNMLLKHGVKSIIVTQGALGALMITDKGETQIPPFKVDPVDSTGAGDAFCGMLAARLAIGQSIENALKAAVVSGALATLTEGAVPSLPLWSLVSSKLESM</sequence>
<accession>A0A6J6ARF1</accession>
<dbReference type="PANTHER" id="PTHR10584:SF166">
    <property type="entry name" value="RIBOKINASE"/>
    <property type="match status" value="1"/>
</dbReference>
<evidence type="ECO:0000256" key="5">
    <source>
        <dbReference type="ARBA" id="ARBA00022840"/>
    </source>
</evidence>
<feature type="domain" description="Carbohydrate kinase PfkB" evidence="9">
    <location>
        <begin position="8"/>
        <end position="284"/>
    </location>
</feature>
<dbReference type="InterPro" id="IPR029056">
    <property type="entry name" value="Ribokinase-like"/>
</dbReference>
<reference evidence="10" key="1">
    <citation type="submission" date="2020-05" db="EMBL/GenBank/DDBJ databases">
        <authorList>
            <person name="Chiriac C."/>
            <person name="Salcher M."/>
            <person name="Ghai R."/>
            <person name="Kavagutti S V."/>
        </authorList>
    </citation>
    <scope>NUCLEOTIDE SEQUENCE</scope>
</reference>
<keyword evidence="4" id="KW-0418">Kinase</keyword>
<dbReference type="EMBL" id="CAFAAP010000019">
    <property type="protein sequence ID" value="CAB4795453.1"/>
    <property type="molecule type" value="Genomic_DNA"/>
</dbReference>
<dbReference type="HAMAP" id="MF_01987">
    <property type="entry name" value="Ribokinase"/>
    <property type="match status" value="1"/>
</dbReference>
<evidence type="ECO:0000256" key="3">
    <source>
        <dbReference type="ARBA" id="ARBA00022741"/>
    </source>
</evidence>
<keyword evidence="6" id="KW-0460">Magnesium</keyword>
<keyword evidence="8" id="KW-0119">Carbohydrate metabolism</keyword>
<name>A0A6J6ARF1_9ZZZZ</name>
<gene>
    <name evidence="10" type="ORF">UFOPK1353_00014</name>
    <name evidence="11" type="ORF">UFOPK3026_00222</name>
</gene>
<dbReference type="InterPro" id="IPR011611">
    <property type="entry name" value="PfkB_dom"/>
</dbReference>
<keyword evidence="5" id="KW-0067">ATP-binding</keyword>
<dbReference type="Pfam" id="PF00294">
    <property type="entry name" value="PfkB"/>
    <property type="match status" value="1"/>
</dbReference>
<dbReference type="InterPro" id="IPR011877">
    <property type="entry name" value="Ribokinase"/>
</dbReference>
<evidence type="ECO:0000256" key="6">
    <source>
        <dbReference type="ARBA" id="ARBA00022842"/>
    </source>
</evidence>
<evidence type="ECO:0000256" key="4">
    <source>
        <dbReference type="ARBA" id="ARBA00022777"/>
    </source>
</evidence>
<keyword evidence="3" id="KW-0547">Nucleotide-binding</keyword>
<dbReference type="EMBL" id="CAEZSE010000002">
    <property type="protein sequence ID" value="CAB4529450.1"/>
    <property type="molecule type" value="Genomic_DNA"/>
</dbReference>
<evidence type="ECO:0000256" key="7">
    <source>
        <dbReference type="ARBA" id="ARBA00022958"/>
    </source>
</evidence>
<dbReference type="Gene3D" id="3.40.1190.20">
    <property type="match status" value="1"/>
</dbReference>
<dbReference type="GO" id="GO:0004747">
    <property type="term" value="F:ribokinase activity"/>
    <property type="evidence" value="ECO:0007669"/>
    <property type="project" value="InterPro"/>
</dbReference>
<dbReference type="GO" id="GO:0006014">
    <property type="term" value="P:D-ribose metabolic process"/>
    <property type="evidence" value="ECO:0007669"/>
    <property type="project" value="InterPro"/>
</dbReference>
<dbReference type="PRINTS" id="PR00990">
    <property type="entry name" value="RIBOKINASE"/>
</dbReference>
<protein>
    <submittedName>
        <fullName evidence="10">Unannotated protein</fullName>
    </submittedName>
</protein>
<evidence type="ECO:0000313" key="10">
    <source>
        <dbReference type="EMBL" id="CAB4529450.1"/>
    </source>
</evidence>
<dbReference type="PANTHER" id="PTHR10584">
    <property type="entry name" value="SUGAR KINASE"/>
    <property type="match status" value="1"/>
</dbReference>
<dbReference type="GO" id="GO:0046872">
    <property type="term" value="F:metal ion binding"/>
    <property type="evidence" value="ECO:0007669"/>
    <property type="project" value="UniProtKB-KW"/>
</dbReference>
<dbReference type="InterPro" id="IPR002139">
    <property type="entry name" value="Ribo/fructo_kinase"/>
</dbReference>
<keyword evidence="7" id="KW-0630">Potassium</keyword>
<evidence type="ECO:0000259" key="9">
    <source>
        <dbReference type="Pfam" id="PF00294"/>
    </source>
</evidence>
<dbReference type="GO" id="GO:0005524">
    <property type="term" value="F:ATP binding"/>
    <property type="evidence" value="ECO:0007669"/>
    <property type="project" value="UniProtKB-KW"/>
</dbReference>
<evidence type="ECO:0000256" key="1">
    <source>
        <dbReference type="ARBA" id="ARBA00022679"/>
    </source>
</evidence>
<evidence type="ECO:0000256" key="8">
    <source>
        <dbReference type="ARBA" id="ARBA00023277"/>
    </source>
</evidence>
<dbReference type="AlphaFoldDB" id="A0A6J6ARF1"/>
<evidence type="ECO:0000256" key="2">
    <source>
        <dbReference type="ARBA" id="ARBA00022723"/>
    </source>
</evidence>
<proteinExistence type="inferred from homology"/>
<dbReference type="SUPFAM" id="SSF53613">
    <property type="entry name" value="Ribokinase-like"/>
    <property type="match status" value="1"/>
</dbReference>
<organism evidence="10">
    <name type="scientific">freshwater metagenome</name>
    <dbReference type="NCBI Taxonomy" id="449393"/>
    <lineage>
        <taxon>unclassified sequences</taxon>
        <taxon>metagenomes</taxon>
        <taxon>ecological metagenomes</taxon>
    </lineage>
</organism>